<accession>A0A1M4XF53</accession>
<dbReference type="EMBL" id="FQUW01000011">
    <property type="protein sequence ID" value="SHE91973.1"/>
    <property type="molecule type" value="Genomic_DNA"/>
</dbReference>
<organism evidence="1 2">
    <name type="scientific">Desulfofundulus australicus DSM 11792</name>
    <dbReference type="NCBI Taxonomy" id="1121425"/>
    <lineage>
        <taxon>Bacteria</taxon>
        <taxon>Bacillati</taxon>
        <taxon>Bacillota</taxon>
        <taxon>Clostridia</taxon>
        <taxon>Eubacteriales</taxon>
        <taxon>Peptococcaceae</taxon>
        <taxon>Desulfofundulus</taxon>
    </lineage>
</organism>
<dbReference type="InterPro" id="IPR027417">
    <property type="entry name" value="P-loop_NTPase"/>
</dbReference>
<keyword evidence="2" id="KW-1185">Reference proteome</keyword>
<protein>
    <recommendedName>
        <fullName evidence="3">ATP-binding protein</fullName>
    </recommendedName>
</protein>
<evidence type="ECO:0008006" key="3">
    <source>
        <dbReference type="Google" id="ProtNLM"/>
    </source>
</evidence>
<sequence>MWLYADYLEVRKDFIPVFSEEQDRNQPAAWKFFIPHGGLREILHGMIRALERGSAKDKLSLWMHGAYGTGKTFAAFVLKHLLEDDLAEVEDYFRKHQKLLELWPRLKALRERGRYLVVYRSGSAHITSSLKLLVEIQQGIKEKLKEKGYGDVTGETLYDAVVRKLADPRSTFDWPKAFERYRGKFLDFSSAEDVLDKLKAGDVEQTVNLVERVARVLENEGFIVQDDPQSIKNWLKEIIRQNSLAGILFIWDEFTDFFTHNIATSTLQELAHATAESPFYLFLITHKSPQTFQRIDEDTKNRLLERFHNFHFEMKPVTAYQLMANAIEVKKDAQQQWEIKKESLWSRVQRATVSLLGDEARMEDFKGLIPLHPFAAFLLATISRQFSSSQRTLFRFLKEDVDNSFIQFIKNYPQNNWFWLTADILWDYFFRDDNPELTERIRDIMGYYHSRLDFIGGENERKVFKVLMLLFALERQMPGEIFLLQPTRASLELLFADTPVAERLKDIIQNLKKGDFIRSLSTASGERFTIPSRPVDERKLEDIRKQFKAAFPFEKIITPTGEIGNQLVKIFALDGAASRRQKLTVVSLKELKFRRERVEPALEPYQIGNVLVVVQDEGQLEEAESLAAQLSGRSERAAYLVLQAPFSQKKWEEWIDYKAHQKYCSDENDRDNAKYYAQQMKNIVENWLTKVSLLKHKGYFGGEEIEIIGQAGYKKYFQQLATKVFPCGPEQLTQVNTLYATSYGKVGAEIGLGIKTNIIEPYKSLVFELKKEGFWEGDGFVKKPEHFLSRMKQEIERIFATDENVRLMEIWETLQAPPYGLVPSPVAITLLGCLLRDYGQGYYYWDGNNCFPLNPNKLAELIEGVMKGRRGCDEYEIRRSSPEGERFCELIREIFGLPTESTAYPEEARKALRNSLTAMGYPIWALQYVLKKNDPDLEDLNNVIYKLGAMLSVSENENLNLGGNQLKDLVNSLIKMKARLKELVSRENFAAGMKNFFAEKQPGLLEMLERLKIDLPSFMRRLRLTLNEESWLWQESQVSSRLPELYAELELLEALNQLCAAENQDFEKAINYFNDSWLKAGKLPLKILAEVDDISIKRIFSDLDELISTRGRGFGKKIALAEQLKAAKHEIRQALKNQTGALQRWIRNNLGQDITFSEAQEIYRELPELSSENNLEEIKRIVQSKIDALGKRKLLQKLKEEWMSLTQSETPSSWSRKQKVPVRWVLEGPEYAKLFSLVNHPETKTQDELQEALDFLREHAEEIKMLDQESFINDKFLSFVAKDYKELFQEKGDVEDLKQFLYDHLGEDVFNWHERLNKVNELVNHWLNDYYQRKAFPQVLNKIDNMPETQVKNLLKLLAKNPLVGNLLLRGEKGIVTGIEDMQDDHSSRLSFAGPGRY</sequence>
<reference evidence="2" key="1">
    <citation type="submission" date="2016-11" db="EMBL/GenBank/DDBJ databases">
        <authorList>
            <person name="Varghese N."/>
            <person name="Submissions S."/>
        </authorList>
    </citation>
    <scope>NUCLEOTIDE SEQUENCE [LARGE SCALE GENOMIC DNA]</scope>
    <source>
        <strain evidence="2">DSM 11792</strain>
    </source>
</reference>
<dbReference type="Gene3D" id="3.40.50.300">
    <property type="entry name" value="P-loop containing nucleotide triphosphate hydrolases"/>
    <property type="match status" value="1"/>
</dbReference>
<proteinExistence type="predicted"/>
<dbReference type="SUPFAM" id="SSF52540">
    <property type="entry name" value="P-loop containing nucleoside triphosphate hydrolases"/>
    <property type="match status" value="1"/>
</dbReference>
<gene>
    <name evidence="1" type="ORF">SAMN02745218_01069</name>
</gene>
<evidence type="ECO:0000313" key="2">
    <source>
        <dbReference type="Proteomes" id="UP000184196"/>
    </source>
</evidence>
<name>A0A1M4XF53_9FIRM</name>
<evidence type="ECO:0000313" key="1">
    <source>
        <dbReference type="EMBL" id="SHE91973.1"/>
    </source>
</evidence>
<dbReference type="Proteomes" id="UP000184196">
    <property type="component" value="Unassembled WGS sequence"/>
</dbReference>